<name>A0A1M7PEM8_9HYPH</name>
<evidence type="ECO:0000256" key="2">
    <source>
        <dbReference type="ARBA" id="ARBA00004651"/>
    </source>
</evidence>
<evidence type="ECO:0000256" key="19">
    <source>
        <dbReference type="SAM" id="Phobius"/>
    </source>
</evidence>
<evidence type="ECO:0000256" key="13">
    <source>
        <dbReference type="ARBA" id="ARBA00022989"/>
    </source>
</evidence>
<evidence type="ECO:0000256" key="15">
    <source>
        <dbReference type="ARBA" id="ARBA00023136"/>
    </source>
</evidence>
<sequence length="273" mass="28374">MSKMSDLKARVLSALVLGPAVLALAWFGGAPYDALVLVAGLLVLGEWLSITGTGVKSPSGIAGLVVLAVSGLCYHIGLPLIALVLVLAGAVLCYLIGRATLTARWCAEGMIYAGLSMLALMAVRRGDLGQVFIFFLLVVIWATDICAYFVGRFVGGPKLWTRVSPNKTWSGALGGLGFAVLFSGAFVMAVGQAEPLGWMLLAGVLSIVSQIGDLAESALKRRFKVKDSSRLIPGHGGVMDRVDGLVAAAIFAALLGLVFGGDLLEPMTALGLK</sequence>
<dbReference type="GO" id="GO:0016024">
    <property type="term" value="P:CDP-diacylglycerol biosynthetic process"/>
    <property type="evidence" value="ECO:0007669"/>
    <property type="project" value="UniProtKB-UniPathway"/>
</dbReference>
<evidence type="ECO:0000256" key="6">
    <source>
        <dbReference type="ARBA" id="ARBA00012487"/>
    </source>
</evidence>
<keyword evidence="9" id="KW-0444">Lipid biosynthesis</keyword>
<evidence type="ECO:0000256" key="17">
    <source>
        <dbReference type="ARBA" id="ARBA00023264"/>
    </source>
</evidence>
<gene>
    <name evidence="20" type="ORF">SAMN05444272_4368</name>
</gene>
<dbReference type="PANTHER" id="PTHR46382">
    <property type="entry name" value="PHOSPHATIDATE CYTIDYLYLTRANSFERASE"/>
    <property type="match status" value="1"/>
</dbReference>
<feature type="transmembrane region" description="Helical" evidence="19">
    <location>
        <begin position="129"/>
        <end position="150"/>
    </location>
</feature>
<feature type="transmembrane region" description="Helical" evidence="19">
    <location>
        <begin position="105"/>
        <end position="123"/>
    </location>
</feature>
<evidence type="ECO:0000256" key="4">
    <source>
        <dbReference type="ARBA" id="ARBA00005189"/>
    </source>
</evidence>
<protein>
    <recommendedName>
        <fullName evidence="7 18">Phosphatidate cytidylyltransferase</fullName>
        <ecNumber evidence="6 18">2.7.7.41</ecNumber>
    </recommendedName>
</protein>
<dbReference type="EMBL" id="FRBW01000007">
    <property type="protein sequence ID" value="SHN15465.1"/>
    <property type="molecule type" value="Genomic_DNA"/>
</dbReference>
<evidence type="ECO:0000256" key="16">
    <source>
        <dbReference type="ARBA" id="ARBA00023209"/>
    </source>
</evidence>
<dbReference type="PROSITE" id="PS01315">
    <property type="entry name" value="CDS"/>
    <property type="match status" value="1"/>
</dbReference>
<keyword evidence="15 19" id="KW-0472">Membrane</keyword>
<dbReference type="PANTHER" id="PTHR46382:SF1">
    <property type="entry name" value="PHOSPHATIDATE CYTIDYLYLTRANSFERASE"/>
    <property type="match status" value="1"/>
</dbReference>
<evidence type="ECO:0000313" key="20">
    <source>
        <dbReference type="EMBL" id="SHN15465.1"/>
    </source>
</evidence>
<evidence type="ECO:0000256" key="11">
    <source>
        <dbReference type="ARBA" id="ARBA00022692"/>
    </source>
</evidence>
<dbReference type="STRING" id="735517.SAMN05444272_4368"/>
<keyword evidence="13 19" id="KW-1133">Transmembrane helix</keyword>
<dbReference type="UniPathway" id="UPA00557">
    <property type="reaction ID" value="UER00614"/>
</dbReference>
<feature type="transmembrane region" description="Helical" evidence="19">
    <location>
        <begin position="171"/>
        <end position="190"/>
    </location>
</feature>
<keyword evidence="12 18" id="KW-0548">Nucleotidyltransferase</keyword>
<dbReference type="GO" id="GO:0005886">
    <property type="term" value="C:plasma membrane"/>
    <property type="evidence" value="ECO:0007669"/>
    <property type="project" value="UniProtKB-SubCell"/>
</dbReference>
<feature type="transmembrane region" description="Helical" evidence="19">
    <location>
        <begin position="245"/>
        <end position="264"/>
    </location>
</feature>
<keyword evidence="21" id="KW-1185">Reference proteome</keyword>
<evidence type="ECO:0000313" key="21">
    <source>
        <dbReference type="Proteomes" id="UP000186002"/>
    </source>
</evidence>
<keyword evidence="10 18" id="KW-0808">Transferase</keyword>
<evidence type="ECO:0000256" key="18">
    <source>
        <dbReference type="RuleBase" id="RU003938"/>
    </source>
</evidence>
<evidence type="ECO:0000256" key="9">
    <source>
        <dbReference type="ARBA" id="ARBA00022516"/>
    </source>
</evidence>
<dbReference type="Proteomes" id="UP000186002">
    <property type="component" value="Unassembled WGS sequence"/>
</dbReference>
<evidence type="ECO:0000256" key="14">
    <source>
        <dbReference type="ARBA" id="ARBA00023098"/>
    </source>
</evidence>
<keyword evidence="17" id="KW-1208">Phospholipid metabolism</keyword>
<dbReference type="Pfam" id="PF01148">
    <property type="entry name" value="CTP_transf_1"/>
    <property type="match status" value="1"/>
</dbReference>
<keyword evidence="8" id="KW-1003">Cell membrane</keyword>
<proteinExistence type="inferred from homology"/>
<keyword evidence="11 18" id="KW-0812">Transmembrane</keyword>
<dbReference type="GO" id="GO:0004605">
    <property type="term" value="F:phosphatidate cytidylyltransferase activity"/>
    <property type="evidence" value="ECO:0007669"/>
    <property type="project" value="UniProtKB-EC"/>
</dbReference>
<evidence type="ECO:0000256" key="7">
    <source>
        <dbReference type="ARBA" id="ARBA00019373"/>
    </source>
</evidence>
<dbReference type="AlphaFoldDB" id="A0A1M7PEM8"/>
<comment type="pathway">
    <text evidence="4">Lipid metabolism.</text>
</comment>
<dbReference type="RefSeq" id="WP_208980195.1">
    <property type="nucleotide sequence ID" value="NZ_FRBW01000007.1"/>
</dbReference>
<evidence type="ECO:0000256" key="1">
    <source>
        <dbReference type="ARBA" id="ARBA00001698"/>
    </source>
</evidence>
<evidence type="ECO:0000256" key="3">
    <source>
        <dbReference type="ARBA" id="ARBA00005119"/>
    </source>
</evidence>
<feature type="transmembrane region" description="Helical" evidence="19">
    <location>
        <begin position="61"/>
        <end position="93"/>
    </location>
</feature>
<reference evidence="20 21" key="1">
    <citation type="submission" date="2016-11" db="EMBL/GenBank/DDBJ databases">
        <authorList>
            <person name="Jaros S."/>
            <person name="Januszkiewicz K."/>
            <person name="Wedrychowicz H."/>
        </authorList>
    </citation>
    <scope>NUCLEOTIDE SEQUENCE [LARGE SCALE GENOMIC DNA]</scope>
    <source>
        <strain evidence="20 21">DSM 22153</strain>
    </source>
</reference>
<evidence type="ECO:0000256" key="10">
    <source>
        <dbReference type="ARBA" id="ARBA00022679"/>
    </source>
</evidence>
<comment type="catalytic activity">
    <reaction evidence="1 18">
        <text>a 1,2-diacyl-sn-glycero-3-phosphate + CTP + H(+) = a CDP-1,2-diacyl-sn-glycerol + diphosphate</text>
        <dbReference type="Rhea" id="RHEA:16229"/>
        <dbReference type="ChEBI" id="CHEBI:15378"/>
        <dbReference type="ChEBI" id="CHEBI:33019"/>
        <dbReference type="ChEBI" id="CHEBI:37563"/>
        <dbReference type="ChEBI" id="CHEBI:58332"/>
        <dbReference type="ChEBI" id="CHEBI:58608"/>
        <dbReference type="EC" id="2.7.7.41"/>
    </reaction>
</comment>
<keyword evidence="14" id="KW-0443">Lipid metabolism</keyword>
<comment type="similarity">
    <text evidence="5 18">Belongs to the CDS family.</text>
</comment>
<comment type="subcellular location">
    <subcellularLocation>
        <location evidence="2">Cell membrane</location>
        <topology evidence="2">Multi-pass membrane protein</topology>
    </subcellularLocation>
</comment>
<evidence type="ECO:0000256" key="5">
    <source>
        <dbReference type="ARBA" id="ARBA00010185"/>
    </source>
</evidence>
<comment type="pathway">
    <text evidence="3 18">Phospholipid metabolism; CDP-diacylglycerol biosynthesis; CDP-diacylglycerol from sn-glycerol 3-phosphate: step 3/3.</text>
</comment>
<evidence type="ECO:0000256" key="8">
    <source>
        <dbReference type="ARBA" id="ARBA00022475"/>
    </source>
</evidence>
<evidence type="ECO:0000256" key="12">
    <source>
        <dbReference type="ARBA" id="ARBA00022695"/>
    </source>
</evidence>
<accession>A0A1M7PEM8</accession>
<keyword evidence="16" id="KW-0594">Phospholipid biosynthesis</keyword>
<dbReference type="InterPro" id="IPR000374">
    <property type="entry name" value="PC_trans"/>
</dbReference>
<organism evidence="20 21">
    <name type="scientific">Roseibium suaedae</name>
    <dbReference type="NCBI Taxonomy" id="735517"/>
    <lineage>
        <taxon>Bacteria</taxon>
        <taxon>Pseudomonadati</taxon>
        <taxon>Pseudomonadota</taxon>
        <taxon>Alphaproteobacteria</taxon>
        <taxon>Hyphomicrobiales</taxon>
        <taxon>Stappiaceae</taxon>
        <taxon>Roseibium</taxon>
    </lineage>
</organism>
<dbReference type="EC" id="2.7.7.41" evidence="6 18"/>